<dbReference type="NCBIfam" id="TIGR02452">
    <property type="entry name" value="TIGR02452 family protein"/>
    <property type="match status" value="1"/>
</dbReference>
<dbReference type="PANTHER" id="PTHR35596">
    <property type="entry name" value="DUF2263 DOMAIN-CONTAINING PROTEIN"/>
    <property type="match status" value="1"/>
</dbReference>
<evidence type="ECO:0000259" key="1">
    <source>
        <dbReference type="Pfam" id="PF10021"/>
    </source>
</evidence>
<dbReference type="SUPFAM" id="SSF52949">
    <property type="entry name" value="Macro domain-like"/>
    <property type="match status" value="1"/>
</dbReference>
<reference evidence="2" key="1">
    <citation type="journal article" date="2017" name="BMC Genomics">
        <title>Comparative and functional genomics of the Lactococcus lactis taxon; insights into evolution and niche adaptation.</title>
        <authorList>
            <person name="Kelleher P."/>
            <person name="Bottacini F."/>
            <person name="Mahony J."/>
            <person name="Kilcawley K.N."/>
            <person name="van Sinderen D."/>
        </authorList>
    </citation>
    <scope>NUCLEOTIDE SEQUENCE [LARGE SCALE GENOMIC DNA]</scope>
    <source>
        <strain evidence="2">JM1</strain>
    </source>
</reference>
<proteinExistence type="predicted"/>
<dbReference type="InterPro" id="IPR043472">
    <property type="entry name" value="Macro_dom-like"/>
</dbReference>
<dbReference type="InterPro" id="IPR012664">
    <property type="entry name" value="CHP02452"/>
</dbReference>
<dbReference type="Pfam" id="PF10021">
    <property type="entry name" value="PARG_cat_microb"/>
    <property type="match status" value="1"/>
</dbReference>
<feature type="domain" description="Microbial-type PARG catalytic" evidence="1">
    <location>
        <begin position="5"/>
        <end position="148"/>
    </location>
</feature>
<gene>
    <name evidence="2" type="ORF">LLJM1_04610</name>
</gene>
<dbReference type="PANTHER" id="PTHR35596:SF1">
    <property type="entry name" value="MICROBIAL-TYPE PARG CATALYTIC DOMAIN-CONTAINING PROTEIN"/>
    <property type="match status" value="1"/>
</dbReference>
<dbReference type="EMBL" id="CP016746">
    <property type="protein sequence ID" value="ARE27264.2"/>
    <property type="molecule type" value="Genomic_DNA"/>
</dbReference>
<protein>
    <submittedName>
        <fullName evidence="2">TIGR02452 family protein</fullName>
    </submittedName>
</protein>
<dbReference type="AlphaFoldDB" id="A0A1V0PDC2"/>
<dbReference type="Proteomes" id="UP000191806">
    <property type="component" value="Plasmid pJM1A"/>
</dbReference>
<reference evidence="2" key="2">
    <citation type="submission" date="2023-03" db="EMBL/GenBank/DDBJ databases">
        <authorList>
            <person name="McDonnell B."/>
        </authorList>
    </citation>
    <scope>NUCLEOTIDE SEQUENCE</scope>
    <source>
        <strain evidence="2">JM1</strain>
        <plasmid evidence="2">pJM1A</plasmid>
    </source>
</reference>
<sequence length="276" mass="31775">MFKNLRKKEYKMNNKNIISANETMDAYKKEVLTLKPTTTYFHRLLMQTEAVTKFLKTDILVFKENCVNRVFIEGYSNHKIGIMNFASPIVAGGGFLNGASAQEEAICRASYLYPELANCQQYYKINRAIDFTSHTCGLIYSENIKFVKAEIEGEERFVKPVFADVITVAAPQNLSQNSTDMKIKRELNEKIVQTLRQFKVHQIEVLVLGAFGCGVFKNSPKLVAQLFQKNLESDEFKHYFKKIIFSTYLPNYTEFKPLMNANEEQNLELLKKNLIA</sequence>
<evidence type="ECO:0000313" key="2">
    <source>
        <dbReference type="EMBL" id="ARE27264.2"/>
    </source>
</evidence>
<dbReference type="InterPro" id="IPR019261">
    <property type="entry name" value="PARG_cat_microbial"/>
</dbReference>
<keyword evidence="2" id="KW-0614">Plasmid</keyword>
<accession>A0A1V0PDC2</accession>
<organism evidence="2">
    <name type="scientific">Lactococcus lactis subsp. cremoris</name>
    <name type="common">Streptococcus cremoris</name>
    <dbReference type="NCBI Taxonomy" id="1359"/>
    <lineage>
        <taxon>Bacteria</taxon>
        <taxon>Bacillati</taxon>
        <taxon>Bacillota</taxon>
        <taxon>Bacilli</taxon>
        <taxon>Lactobacillales</taxon>
        <taxon>Streptococcaceae</taxon>
        <taxon>Lactococcus</taxon>
    </lineage>
</organism>
<geneLocation type="plasmid" evidence="2">
    <name>pJM1A</name>
</geneLocation>
<dbReference type="RefSeq" id="WP_257788760.1">
    <property type="nucleotide sequence ID" value="NZ_CP016746.2"/>
</dbReference>
<name>A0A1V0PDC2_LACLC</name>
<dbReference type="Gene3D" id="3.40.220.10">
    <property type="entry name" value="Leucine Aminopeptidase, subunit E, domain 1"/>
    <property type="match status" value="1"/>
</dbReference>